<dbReference type="Proteomes" id="UP001634007">
    <property type="component" value="Unassembled WGS sequence"/>
</dbReference>
<dbReference type="GO" id="GO:0006355">
    <property type="term" value="P:regulation of DNA-templated transcription"/>
    <property type="evidence" value="ECO:0007669"/>
    <property type="project" value="UniProtKB-ARBA"/>
</dbReference>
<proteinExistence type="predicted"/>
<keyword evidence="4" id="KW-0804">Transcription</keyword>
<evidence type="ECO:0000313" key="11">
    <source>
        <dbReference type="Proteomes" id="UP001634007"/>
    </source>
</evidence>
<feature type="compositionally biased region" description="Low complexity" evidence="6">
    <location>
        <begin position="75"/>
        <end position="84"/>
    </location>
</feature>
<keyword evidence="5" id="KW-0539">Nucleus</keyword>
<name>A0ABD3J5G9_EUCGL</name>
<evidence type="ECO:0000259" key="7">
    <source>
        <dbReference type="PROSITE" id="PS50090"/>
    </source>
</evidence>
<protein>
    <submittedName>
        <fullName evidence="10">Uncharacterized protein</fullName>
    </submittedName>
</protein>
<evidence type="ECO:0000259" key="8">
    <source>
        <dbReference type="PROSITE" id="PS51293"/>
    </source>
</evidence>
<evidence type="ECO:0000313" key="10">
    <source>
        <dbReference type="EMBL" id="KAL3720967.1"/>
    </source>
</evidence>
<feature type="domain" description="HTH myb-type" evidence="9">
    <location>
        <begin position="118"/>
        <end position="174"/>
    </location>
</feature>
<feature type="region of interest" description="Disordered" evidence="6">
    <location>
        <begin position="50"/>
        <end position="124"/>
    </location>
</feature>
<dbReference type="GO" id="GO:0005634">
    <property type="term" value="C:nucleus"/>
    <property type="evidence" value="ECO:0007669"/>
    <property type="project" value="UniProtKB-SubCell"/>
</dbReference>
<feature type="domain" description="SANT" evidence="8">
    <location>
        <begin position="126"/>
        <end position="174"/>
    </location>
</feature>
<evidence type="ECO:0000256" key="3">
    <source>
        <dbReference type="ARBA" id="ARBA00023125"/>
    </source>
</evidence>
<evidence type="ECO:0000256" key="1">
    <source>
        <dbReference type="ARBA" id="ARBA00004123"/>
    </source>
</evidence>
<dbReference type="InterPro" id="IPR052245">
    <property type="entry name" value="Plant_Stress_Dev_TF"/>
</dbReference>
<dbReference type="PROSITE" id="PS50090">
    <property type="entry name" value="MYB_LIKE"/>
    <property type="match status" value="1"/>
</dbReference>
<dbReference type="InterPro" id="IPR017930">
    <property type="entry name" value="Myb_dom"/>
</dbReference>
<dbReference type="PANTHER" id="PTHR44191:SF4">
    <property type="entry name" value="OS01G0187900 PROTEIN"/>
    <property type="match status" value="1"/>
</dbReference>
<reference evidence="10 11" key="1">
    <citation type="submission" date="2024-11" db="EMBL/GenBank/DDBJ databases">
        <title>Chromosome-level genome assembly of Eucalyptus globulus Labill. provides insights into its genome evolution.</title>
        <authorList>
            <person name="Li X."/>
        </authorList>
    </citation>
    <scope>NUCLEOTIDE SEQUENCE [LARGE SCALE GENOMIC DNA]</scope>
    <source>
        <strain evidence="10">CL2024</strain>
        <tissue evidence="10">Fresh tender leaves</tissue>
    </source>
</reference>
<keyword evidence="2" id="KW-0805">Transcription regulation</keyword>
<dbReference type="FunFam" id="1.10.10.60:FF:000009">
    <property type="entry name" value="transcription factor MYB1R1"/>
    <property type="match status" value="1"/>
</dbReference>
<dbReference type="InterPro" id="IPR017884">
    <property type="entry name" value="SANT_dom"/>
</dbReference>
<feature type="compositionally biased region" description="Basic and acidic residues" evidence="6">
    <location>
        <begin position="114"/>
        <end position="124"/>
    </location>
</feature>
<comment type="caution">
    <text evidence="10">The sequence shown here is derived from an EMBL/GenBank/DDBJ whole genome shotgun (WGS) entry which is preliminary data.</text>
</comment>
<evidence type="ECO:0000256" key="6">
    <source>
        <dbReference type="SAM" id="MobiDB-lite"/>
    </source>
</evidence>
<dbReference type="EMBL" id="JBJKBG010000010">
    <property type="protein sequence ID" value="KAL3720967.1"/>
    <property type="molecule type" value="Genomic_DNA"/>
</dbReference>
<dbReference type="Gene3D" id="1.10.10.60">
    <property type="entry name" value="Homeodomain-like"/>
    <property type="match status" value="1"/>
</dbReference>
<dbReference type="GO" id="GO:0003677">
    <property type="term" value="F:DNA binding"/>
    <property type="evidence" value="ECO:0007669"/>
    <property type="project" value="UniProtKB-KW"/>
</dbReference>
<gene>
    <name evidence="10" type="ORF">ACJRO7_005734</name>
</gene>
<accession>A0ABD3J5G9</accession>
<dbReference type="Pfam" id="PF00249">
    <property type="entry name" value="Myb_DNA-binding"/>
    <property type="match status" value="1"/>
</dbReference>
<feature type="region of interest" description="Disordered" evidence="6">
    <location>
        <begin position="1"/>
        <end position="27"/>
    </location>
</feature>
<dbReference type="SUPFAM" id="SSF46689">
    <property type="entry name" value="Homeodomain-like"/>
    <property type="match status" value="1"/>
</dbReference>
<feature type="compositionally biased region" description="Low complexity" evidence="6">
    <location>
        <begin position="50"/>
        <end position="63"/>
    </location>
</feature>
<dbReference type="NCBIfam" id="TIGR01557">
    <property type="entry name" value="myb_SHAQKYF"/>
    <property type="match status" value="1"/>
</dbReference>
<dbReference type="SMART" id="SM00717">
    <property type="entry name" value="SANT"/>
    <property type="match status" value="1"/>
</dbReference>
<dbReference type="InterPro" id="IPR009057">
    <property type="entry name" value="Homeodomain-like_sf"/>
</dbReference>
<feature type="region of interest" description="Disordered" evidence="6">
    <location>
        <begin position="198"/>
        <end position="237"/>
    </location>
</feature>
<sequence>MTRRCSHCSHNGHNSRTCPARGGGGGGGGGGGVRLFGVRLTDGSIIKKSASTSSLSSHHLLPPSSSPSPSPSPSPSQAAGSPPSGDHHYDHPHHQQRDPDAYLSDDPAQGACASDRRGERKKGVPWTEEEHRLFLIGLQKLGKGDWRGIARNYVTSRTPTQVASHAQKYFIRQTTAGRKKRRSSLFDMAPEMATDRPLIPKETTLPPPFARDSDQPDSMPSLDLSLASESKPMETSSHETVKDVAKTAMVSDVFPCTIPGHFPTYYEQVPLSIWPSNITSVENKTAEISHHQVLKPIPLLHKEPVNVDELFGMSQLSLLETENGFKDRPVLSLNLLGEPLRQSAFHANAPVASPDISNSKNSPIRAV</sequence>
<keyword evidence="11" id="KW-1185">Reference proteome</keyword>
<dbReference type="CDD" id="cd00167">
    <property type="entry name" value="SANT"/>
    <property type="match status" value="1"/>
</dbReference>
<evidence type="ECO:0000256" key="2">
    <source>
        <dbReference type="ARBA" id="ARBA00023015"/>
    </source>
</evidence>
<dbReference type="PANTHER" id="PTHR44191">
    <property type="entry name" value="TRANSCRIPTION FACTOR KUA1"/>
    <property type="match status" value="1"/>
</dbReference>
<organism evidence="10 11">
    <name type="scientific">Eucalyptus globulus</name>
    <name type="common">Tasmanian blue gum</name>
    <dbReference type="NCBI Taxonomy" id="34317"/>
    <lineage>
        <taxon>Eukaryota</taxon>
        <taxon>Viridiplantae</taxon>
        <taxon>Streptophyta</taxon>
        <taxon>Embryophyta</taxon>
        <taxon>Tracheophyta</taxon>
        <taxon>Spermatophyta</taxon>
        <taxon>Magnoliopsida</taxon>
        <taxon>eudicotyledons</taxon>
        <taxon>Gunneridae</taxon>
        <taxon>Pentapetalae</taxon>
        <taxon>rosids</taxon>
        <taxon>malvids</taxon>
        <taxon>Myrtales</taxon>
        <taxon>Myrtaceae</taxon>
        <taxon>Myrtoideae</taxon>
        <taxon>Eucalypteae</taxon>
        <taxon>Eucalyptus</taxon>
    </lineage>
</organism>
<evidence type="ECO:0000259" key="9">
    <source>
        <dbReference type="PROSITE" id="PS51294"/>
    </source>
</evidence>
<evidence type="ECO:0000256" key="5">
    <source>
        <dbReference type="ARBA" id="ARBA00023242"/>
    </source>
</evidence>
<dbReference type="InterPro" id="IPR001005">
    <property type="entry name" value="SANT/Myb"/>
</dbReference>
<feature type="compositionally biased region" description="Polar residues" evidence="6">
    <location>
        <begin position="8"/>
        <end position="17"/>
    </location>
</feature>
<dbReference type="PROSITE" id="PS51294">
    <property type="entry name" value="HTH_MYB"/>
    <property type="match status" value="1"/>
</dbReference>
<dbReference type="PROSITE" id="PS51293">
    <property type="entry name" value="SANT"/>
    <property type="match status" value="1"/>
</dbReference>
<keyword evidence="3" id="KW-0238">DNA-binding</keyword>
<feature type="compositionally biased region" description="Pro residues" evidence="6">
    <location>
        <begin position="64"/>
        <end position="74"/>
    </location>
</feature>
<feature type="domain" description="Myb-like" evidence="7">
    <location>
        <begin position="118"/>
        <end position="170"/>
    </location>
</feature>
<feature type="compositionally biased region" description="Basic and acidic residues" evidence="6">
    <location>
        <begin position="85"/>
        <end position="100"/>
    </location>
</feature>
<comment type="subcellular location">
    <subcellularLocation>
        <location evidence="1">Nucleus</location>
    </subcellularLocation>
</comment>
<dbReference type="AlphaFoldDB" id="A0ABD3J5G9"/>
<dbReference type="InterPro" id="IPR006447">
    <property type="entry name" value="Myb_dom_plants"/>
</dbReference>
<evidence type="ECO:0000256" key="4">
    <source>
        <dbReference type="ARBA" id="ARBA00023163"/>
    </source>
</evidence>